<dbReference type="Gene3D" id="1.10.10.60">
    <property type="entry name" value="Homeodomain-like"/>
    <property type="match status" value="1"/>
</dbReference>
<proteinExistence type="predicted"/>
<dbReference type="PROSITE" id="PS00041">
    <property type="entry name" value="HTH_ARAC_FAMILY_1"/>
    <property type="match status" value="1"/>
</dbReference>
<keyword evidence="1" id="KW-0805">Transcription regulation</keyword>
<sequence length="327" mass="34789">MAHVVGVLALHGVVPVDLSIPCAVFDRVPGANGAPFYEVRVCGEAPEVRARPFGLRVPYGLDALVSVDTLVVPGIEDPTTPVAPVVVTAIRQAWAAGARIASICSGAFVLAATGLLDGRRATTHWLAAGDLAGRYPAIDVDPNALFVDEGRIITSAGASAGLDMCLHLVRRDLGQAAAAHAARLAVAPLDRDGGQTQFIRHEPPRTSASLAPVLEWMLKNVARPLSVAAMATHAGMSERTFARRFQEQTGTTPMRWFLSARIRRSQELLESDGASVDQVALASGFASPVTFRSSFRKLTGISPTAYRARFNAERRPAHDKPFDAKNG</sequence>
<dbReference type="PROSITE" id="PS01124">
    <property type="entry name" value="HTH_ARAC_FAMILY_2"/>
    <property type="match status" value="1"/>
</dbReference>
<keyword evidence="2" id="KW-0238">DNA-binding</keyword>
<dbReference type="PANTHER" id="PTHR43130">
    <property type="entry name" value="ARAC-FAMILY TRANSCRIPTIONAL REGULATOR"/>
    <property type="match status" value="1"/>
</dbReference>
<dbReference type="SUPFAM" id="SSF52317">
    <property type="entry name" value="Class I glutamine amidotransferase-like"/>
    <property type="match status" value="1"/>
</dbReference>
<dbReference type="EMBL" id="LABY01000073">
    <property type="protein sequence ID" value="KMO38410.1"/>
    <property type="molecule type" value="Genomic_DNA"/>
</dbReference>
<dbReference type="CDD" id="cd03137">
    <property type="entry name" value="GATase1_AraC_1"/>
    <property type="match status" value="1"/>
</dbReference>
<keyword evidence="6" id="KW-1185">Reference proteome</keyword>
<evidence type="ECO:0000256" key="2">
    <source>
        <dbReference type="ARBA" id="ARBA00023125"/>
    </source>
</evidence>
<protein>
    <submittedName>
        <fullName evidence="5">AraC family transcriptional regulator</fullName>
    </submittedName>
</protein>
<feature type="domain" description="HTH araC/xylS-type" evidence="4">
    <location>
        <begin position="211"/>
        <end position="309"/>
    </location>
</feature>
<dbReference type="Pfam" id="PF01965">
    <property type="entry name" value="DJ-1_PfpI"/>
    <property type="match status" value="1"/>
</dbReference>
<dbReference type="SUPFAM" id="SSF46689">
    <property type="entry name" value="Homeodomain-like"/>
    <property type="match status" value="2"/>
</dbReference>
<dbReference type="SMART" id="SM00342">
    <property type="entry name" value="HTH_ARAC"/>
    <property type="match status" value="1"/>
</dbReference>
<evidence type="ECO:0000313" key="6">
    <source>
        <dbReference type="Proteomes" id="UP000035955"/>
    </source>
</evidence>
<comment type="caution">
    <text evidence="5">The sequence shown here is derived from an EMBL/GenBank/DDBJ whole genome shotgun (WGS) entry which is preliminary data.</text>
</comment>
<dbReference type="InterPro" id="IPR029062">
    <property type="entry name" value="Class_I_gatase-like"/>
</dbReference>
<evidence type="ECO:0000256" key="3">
    <source>
        <dbReference type="ARBA" id="ARBA00023163"/>
    </source>
</evidence>
<reference evidence="5 6" key="1">
    <citation type="submission" date="2015-03" db="EMBL/GenBank/DDBJ databases">
        <title>Genome sequencing of Methylobacterium variabile DSM 16961.</title>
        <authorList>
            <person name="Chaudhry V."/>
            <person name="Patil P.B."/>
        </authorList>
    </citation>
    <scope>NUCLEOTIDE SEQUENCE [LARGE SCALE GENOMIC DNA]</scope>
    <source>
        <strain evidence="5 6">DSM 16961</strain>
    </source>
</reference>
<dbReference type="InterPro" id="IPR009057">
    <property type="entry name" value="Homeodomain-like_sf"/>
</dbReference>
<dbReference type="InterPro" id="IPR018062">
    <property type="entry name" value="HTH_AraC-typ_CS"/>
</dbReference>
<dbReference type="Proteomes" id="UP000035955">
    <property type="component" value="Unassembled WGS sequence"/>
</dbReference>
<evidence type="ECO:0000313" key="5">
    <source>
        <dbReference type="EMBL" id="KMO38410.1"/>
    </source>
</evidence>
<evidence type="ECO:0000259" key="4">
    <source>
        <dbReference type="PROSITE" id="PS01124"/>
    </source>
</evidence>
<name>A0A0J6ST21_9HYPH</name>
<gene>
    <name evidence="5" type="ORF">VQ02_11805</name>
</gene>
<dbReference type="GO" id="GO:0043565">
    <property type="term" value="F:sequence-specific DNA binding"/>
    <property type="evidence" value="ECO:0007669"/>
    <property type="project" value="InterPro"/>
</dbReference>
<dbReference type="PATRIC" id="fig|298794.3.peg.7055"/>
<dbReference type="AlphaFoldDB" id="A0A0J6ST21"/>
<dbReference type="InterPro" id="IPR002818">
    <property type="entry name" value="DJ-1/PfpI"/>
</dbReference>
<dbReference type="Gene3D" id="3.40.50.880">
    <property type="match status" value="1"/>
</dbReference>
<organism evidence="5 6">
    <name type="scientific">Methylobacterium variabile</name>
    <dbReference type="NCBI Taxonomy" id="298794"/>
    <lineage>
        <taxon>Bacteria</taxon>
        <taxon>Pseudomonadati</taxon>
        <taxon>Pseudomonadota</taxon>
        <taxon>Alphaproteobacteria</taxon>
        <taxon>Hyphomicrobiales</taxon>
        <taxon>Methylobacteriaceae</taxon>
        <taxon>Methylobacterium</taxon>
    </lineage>
</organism>
<accession>A0A0J6ST21</accession>
<evidence type="ECO:0000256" key="1">
    <source>
        <dbReference type="ARBA" id="ARBA00023015"/>
    </source>
</evidence>
<dbReference type="GO" id="GO:0003700">
    <property type="term" value="F:DNA-binding transcription factor activity"/>
    <property type="evidence" value="ECO:0007669"/>
    <property type="project" value="InterPro"/>
</dbReference>
<dbReference type="OrthoDB" id="186587at2"/>
<dbReference type="PANTHER" id="PTHR43130:SF3">
    <property type="entry name" value="HTH-TYPE TRANSCRIPTIONAL REGULATOR RV1931C"/>
    <property type="match status" value="1"/>
</dbReference>
<dbReference type="Pfam" id="PF12833">
    <property type="entry name" value="HTH_18"/>
    <property type="match status" value="1"/>
</dbReference>
<dbReference type="InterPro" id="IPR052158">
    <property type="entry name" value="INH-QAR"/>
</dbReference>
<dbReference type="RefSeq" id="WP_048444387.1">
    <property type="nucleotide sequence ID" value="NZ_LABY01000073.1"/>
</dbReference>
<dbReference type="InterPro" id="IPR018060">
    <property type="entry name" value="HTH_AraC"/>
</dbReference>
<keyword evidence="3" id="KW-0804">Transcription</keyword>